<dbReference type="AlphaFoldDB" id="W1V3A3"/>
<evidence type="ECO:0000313" key="2">
    <source>
        <dbReference type="Proteomes" id="UP000018855"/>
    </source>
</evidence>
<dbReference type="SUPFAM" id="SSF111331">
    <property type="entry name" value="NAD kinase/diacylglycerol kinase-like"/>
    <property type="match status" value="1"/>
</dbReference>
<dbReference type="GO" id="GO:0016301">
    <property type="term" value="F:kinase activity"/>
    <property type="evidence" value="ECO:0007669"/>
    <property type="project" value="UniProtKB-KW"/>
</dbReference>
<sequence length="89" mass="9881">EYFILDILSVLPLIISGAIYNSRYTTTLTVKKAHIELLSDVDDLSTNMDGDAGPDMPVDIEVLPRVLKVFAPAKHKKKKALNLPKLPHI</sequence>
<proteinExistence type="predicted"/>
<dbReference type="Proteomes" id="UP000018855">
    <property type="component" value="Unassembled WGS sequence"/>
</dbReference>
<name>W1V3A3_9FIRM</name>
<reference evidence="1 2" key="1">
    <citation type="submission" date="2013-12" db="EMBL/GenBank/DDBJ databases">
        <title>A Varibaculum cambriense genome reconstructed from a premature infant gut community with otherwise low bacterial novelty that shifts toward anaerobic metabolism during the third week of life.</title>
        <authorList>
            <person name="Brown C.T."/>
            <person name="Sharon I."/>
            <person name="Thomas B.C."/>
            <person name="Castelle C.J."/>
            <person name="Morowitz M.J."/>
            <person name="Banfield J.F."/>
        </authorList>
    </citation>
    <scope>NUCLEOTIDE SEQUENCE [LARGE SCALE GENOMIC DNA]</scope>
    <source>
        <strain evidence="2">DORA_11</strain>
    </source>
</reference>
<dbReference type="PATRIC" id="fig|1403949.3.peg.394"/>
<keyword evidence="1" id="KW-0418">Kinase</keyword>
<evidence type="ECO:0000313" key="1">
    <source>
        <dbReference type="EMBL" id="ETI99454.1"/>
    </source>
</evidence>
<dbReference type="EMBL" id="AZMJ01000481">
    <property type="protein sequence ID" value="ETI99454.1"/>
    <property type="molecule type" value="Genomic_DNA"/>
</dbReference>
<dbReference type="InterPro" id="IPR016064">
    <property type="entry name" value="NAD/diacylglycerol_kinase_sf"/>
</dbReference>
<protein>
    <submittedName>
        <fullName evidence="1">Diacylglycerol kinase catalytic region</fullName>
    </submittedName>
</protein>
<comment type="caution">
    <text evidence="1">The sequence shown here is derived from an EMBL/GenBank/DDBJ whole genome shotgun (WGS) entry which is preliminary data.</text>
</comment>
<keyword evidence="1" id="KW-0808">Transferase</keyword>
<feature type="non-terminal residue" evidence="1">
    <location>
        <position position="1"/>
    </location>
</feature>
<gene>
    <name evidence="1" type="ORF">Q619_VDC00481G0001</name>
</gene>
<accession>W1V3A3</accession>
<organism evidence="1 2">
    <name type="scientific">Veillonella dispar DORA_11</name>
    <dbReference type="NCBI Taxonomy" id="1403949"/>
    <lineage>
        <taxon>Bacteria</taxon>
        <taxon>Bacillati</taxon>
        <taxon>Bacillota</taxon>
        <taxon>Negativicutes</taxon>
        <taxon>Veillonellales</taxon>
        <taxon>Veillonellaceae</taxon>
        <taxon>Veillonella</taxon>
    </lineage>
</organism>